<keyword evidence="1" id="KW-0175">Coiled coil</keyword>
<feature type="region of interest" description="Disordered" evidence="2">
    <location>
        <begin position="1"/>
        <end position="32"/>
    </location>
</feature>
<feature type="compositionally biased region" description="Low complexity" evidence="2">
    <location>
        <begin position="94"/>
        <end position="104"/>
    </location>
</feature>
<evidence type="ECO:0000256" key="2">
    <source>
        <dbReference type="SAM" id="MobiDB-lite"/>
    </source>
</evidence>
<evidence type="ECO:0000313" key="3">
    <source>
        <dbReference type="EMBL" id="GBM03391.1"/>
    </source>
</evidence>
<accession>A0A4Y2CG56</accession>
<evidence type="ECO:0000313" key="4">
    <source>
        <dbReference type="Proteomes" id="UP000499080"/>
    </source>
</evidence>
<reference evidence="3 4" key="1">
    <citation type="journal article" date="2019" name="Sci. Rep.">
        <title>Orb-weaving spider Araneus ventricosus genome elucidates the spidroin gene catalogue.</title>
        <authorList>
            <person name="Kono N."/>
            <person name="Nakamura H."/>
            <person name="Ohtoshi R."/>
            <person name="Moran D.A.P."/>
            <person name="Shinohara A."/>
            <person name="Yoshida Y."/>
            <person name="Fujiwara M."/>
            <person name="Mori M."/>
            <person name="Tomita M."/>
            <person name="Arakawa K."/>
        </authorList>
    </citation>
    <scope>NUCLEOTIDE SEQUENCE [LARGE SCALE GENOMIC DNA]</scope>
</reference>
<dbReference type="EMBL" id="BGPR01000190">
    <property type="protein sequence ID" value="GBM03391.1"/>
    <property type="molecule type" value="Genomic_DNA"/>
</dbReference>
<feature type="compositionally biased region" description="Polar residues" evidence="2">
    <location>
        <begin position="164"/>
        <end position="178"/>
    </location>
</feature>
<feature type="compositionally biased region" description="Low complexity" evidence="2">
    <location>
        <begin position="279"/>
        <end position="288"/>
    </location>
</feature>
<dbReference type="Proteomes" id="UP000499080">
    <property type="component" value="Unassembled WGS sequence"/>
</dbReference>
<comment type="caution">
    <text evidence="3">The sequence shown here is derived from an EMBL/GenBank/DDBJ whole genome shotgun (WGS) entry which is preliminary data.</text>
</comment>
<keyword evidence="4" id="KW-1185">Reference proteome</keyword>
<evidence type="ECO:0000256" key="1">
    <source>
        <dbReference type="SAM" id="Coils"/>
    </source>
</evidence>
<proteinExistence type="predicted"/>
<feature type="compositionally biased region" description="Low complexity" evidence="2">
    <location>
        <begin position="75"/>
        <end position="85"/>
    </location>
</feature>
<organism evidence="3 4">
    <name type="scientific">Araneus ventricosus</name>
    <name type="common">Orbweaver spider</name>
    <name type="synonym">Epeira ventricosa</name>
    <dbReference type="NCBI Taxonomy" id="182803"/>
    <lineage>
        <taxon>Eukaryota</taxon>
        <taxon>Metazoa</taxon>
        <taxon>Ecdysozoa</taxon>
        <taxon>Arthropoda</taxon>
        <taxon>Chelicerata</taxon>
        <taxon>Arachnida</taxon>
        <taxon>Araneae</taxon>
        <taxon>Araneomorphae</taxon>
        <taxon>Entelegynae</taxon>
        <taxon>Araneoidea</taxon>
        <taxon>Araneidae</taxon>
        <taxon>Araneus</taxon>
    </lineage>
</organism>
<name>A0A4Y2CG56_ARAVE</name>
<protein>
    <submittedName>
        <fullName evidence="3">Uncharacterized protein</fullName>
    </submittedName>
</protein>
<feature type="region of interest" description="Disordered" evidence="2">
    <location>
        <begin position="54"/>
        <end position="126"/>
    </location>
</feature>
<feature type="compositionally biased region" description="Polar residues" evidence="2">
    <location>
        <begin position="344"/>
        <end position="357"/>
    </location>
</feature>
<feature type="compositionally biased region" description="Low complexity" evidence="2">
    <location>
        <begin position="314"/>
        <end position="326"/>
    </location>
</feature>
<feature type="region of interest" description="Disordered" evidence="2">
    <location>
        <begin position="247"/>
        <end position="357"/>
    </location>
</feature>
<feature type="coiled-coil region" evidence="1">
    <location>
        <begin position="389"/>
        <end position="427"/>
    </location>
</feature>
<feature type="region of interest" description="Disordered" evidence="2">
    <location>
        <begin position="153"/>
        <end position="186"/>
    </location>
</feature>
<sequence length="432" mass="47357">MDSKNDEIFSPIKNSDEEKNERSSDSFSKFLEGPDAFRKSSKAGFCSDESSMQSGAAVVSEASGSEEIKAVQGPSSLSQHSLLSQENVNEKTLSIKSISSKNSSQMLQDKSAKSEAMKAEVSSSSSILDDALLTRLESSCSLKKVDKADNLQLGSTEKDKDFSDTSLTAKYDQQSEAQYKTERKHTSKTNILQLRSIKKSLQANADIISKASASREIEKTKYPTSLSQCDLLSQVCSVERSVKSESDLLSVTSGSKEIKKTHRPSSSSQRNPLSELRSVESSVQSEAADASEDSGSKEIKKRHQPSSLRQHNPLSQLSSVESSVQSGATVASEASGSKEIKKTCSPSSVNEHNPSPQIQSRIEKMVSDAVESQVDNLQQLMWSQHCSLLKALHETKEDLEHRHASERETLCKIMEELAEENRQLRNAASDHK</sequence>
<feature type="compositionally biased region" description="Low complexity" evidence="2">
    <location>
        <begin position="54"/>
        <end position="65"/>
    </location>
</feature>
<gene>
    <name evidence="3" type="ORF">AVEN_256929_1</name>
</gene>
<dbReference type="AlphaFoldDB" id="A0A4Y2CG56"/>
<dbReference type="OrthoDB" id="6423690at2759"/>
<feature type="compositionally biased region" description="Basic and acidic residues" evidence="2">
    <location>
        <begin position="14"/>
        <end position="24"/>
    </location>
</feature>